<dbReference type="Proteomes" id="UP000199668">
    <property type="component" value="Unassembled WGS sequence"/>
</dbReference>
<protein>
    <submittedName>
        <fullName evidence="5">N-acetylmuramoyl-L-alanine amidase</fullName>
    </submittedName>
</protein>
<evidence type="ECO:0000256" key="3">
    <source>
        <dbReference type="SAM" id="SignalP"/>
    </source>
</evidence>
<dbReference type="SUPFAM" id="SSF53187">
    <property type="entry name" value="Zn-dependent exopeptidases"/>
    <property type="match status" value="1"/>
</dbReference>
<dbReference type="CDD" id="cd02696">
    <property type="entry name" value="MurNAc-LAA"/>
    <property type="match status" value="1"/>
</dbReference>
<dbReference type="OrthoDB" id="9806267at2"/>
<dbReference type="AlphaFoldDB" id="A0A1I4LVF9"/>
<dbReference type="GO" id="GO:0008745">
    <property type="term" value="F:N-acetylmuramoyl-L-alanine amidase activity"/>
    <property type="evidence" value="ECO:0007669"/>
    <property type="project" value="InterPro"/>
</dbReference>
<accession>A0A1I4LVF9</accession>
<feature type="signal peptide" evidence="3">
    <location>
        <begin position="1"/>
        <end position="30"/>
    </location>
</feature>
<dbReference type="GO" id="GO:0030288">
    <property type="term" value="C:outer membrane-bounded periplasmic space"/>
    <property type="evidence" value="ECO:0007669"/>
    <property type="project" value="TreeGrafter"/>
</dbReference>
<evidence type="ECO:0000256" key="1">
    <source>
        <dbReference type="ARBA" id="ARBA00022801"/>
    </source>
</evidence>
<dbReference type="STRING" id="266892.SAMN04488054_10915"/>
<dbReference type="PANTHER" id="PTHR30404:SF0">
    <property type="entry name" value="N-ACETYLMURAMOYL-L-ALANINE AMIDASE AMIC"/>
    <property type="match status" value="1"/>
</dbReference>
<dbReference type="Gene3D" id="3.40.630.40">
    <property type="entry name" value="Zn-dependent exopeptidases"/>
    <property type="match status" value="1"/>
</dbReference>
<dbReference type="PANTHER" id="PTHR30404">
    <property type="entry name" value="N-ACETYLMURAMOYL-L-ALANINE AMIDASE"/>
    <property type="match status" value="1"/>
</dbReference>
<dbReference type="EMBL" id="FOTY01000009">
    <property type="protein sequence ID" value="SFL94934.1"/>
    <property type="molecule type" value="Genomic_DNA"/>
</dbReference>
<reference evidence="5 6" key="1">
    <citation type="submission" date="2016-10" db="EMBL/GenBank/DDBJ databases">
        <authorList>
            <person name="de Groot N.N."/>
        </authorList>
    </citation>
    <scope>NUCLEOTIDE SEQUENCE [LARGE SCALE GENOMIC DNA]</scope>
    <source>
        <strain evidence="5 6">CGMCC 1.6134</strain>
    </source>
</reference>
<keyword evidence="3" id="KW-0732">Signal</keyword>
<name>A0A1I4LVF9_9BACI</name>
<sequence length="245" mass="27620">MVFQQKNGRNHRTRNILVVTLLLFPILLMSACSGNPENNNHNNASSSNNSENSENKNTAFKVAIDPGHGGRDPGATGASGQYEKSFTLNLSKKVEKRLEQESGMEVFMTRTDDSFISQESRERPKYANRKNADVFISIHGNTFSDPNVSGTETYYYHKTSHQFAQILQKHVVKATEFRDRGIKKKDLFVVRDTEMPAALLEVGYLTNSANESKMHTDDFQSRVADSIVKGIKEYKEESEKQGIFS</sequence>
<dbReference type="InterPro" id="IPR002508">
    <property type="entry name" value="MurNAc-LAA_cat"/>
</dbReference>
<evidence type="ECO:0000313" key="5">
    <source>
        <dbReference type="EMBL" id="SFL94934.1"/>
    </source>
</evidence>
<keyword evidence="1" id="KW-0378">Hydrolase</keyword>
<gene>
    <name evidence="5" type="ORF">SAMN04488054_10915</name>
</gene>
<evidence type="ECO:0000256" key="2">
    <source>
        <dbReference type="SAM" id="MobiDB-lite"/>
    </source>
</evidence>
<dbReference type="SMART" id="SM00646">
    <property type="entry name" value="Ami_3"/>
    <property type="match status" value="1"/>
</dbReference>
<dbReference type="Pfam" id="PF01520">
    <property type="entry name" value="Amidase_3"/>
    <property type="match status" value="1"/>
</dbReference>
<dbReference type="PROSITE" id="PS51257">
    <property type="entry name" value="PROKAR_LIPOPROTEIN"/>
    <property type="match status" value="1"/>
</dbReference>
<feature type="domain" description="MurNAc-LAA" evidence="4">
    <location>
        <begin position="124"/>
        <end position="232"/>
    </location>
</feature>
<keyword evidence="6" id="KW-1185">Reference proteome</keyword>
<feature type="region of interest" description="Disordered" evidence="2">
    <location>
        <begin position="62"/>
        <end position="81"/>
    </location>
</feature>
<feature type="chain" id="PRO_5039120344" evidence="3">
    <location>
        <begin position="31"/>
        <end position="245"/>
    </location>
</feature>
<evidence type="ECO:0000313" key="6">
    <source>
        <dbReference type="Proteomes" id="UP000199668"/>
    </source>
</evidence>
<dbReference type="GO" id="GO:0009253">
    <property type="term" value="P:peptidoglycan catabolic process"/>
    <property type="evidence" value="ECO:0007669"/>
    <property type="project" value="InterPro"/>
</dbReference>
<proteinExistence type="predicted"/>
<organism evidence="5 6">
    <name type="scientific">Salibacterium qingdaonense</name>
    <dbReference type="NCBI Taxonomy" id="266892"/>
    <lineage>
        <taxon>Bacteria</taxon>
        <taxon>Bacillati</taxon>
        <taxon>Bacillota</taxon>
        <taxon>Bacilli</taxon>
        <taxon>Bacillales</taxon>
        <taxon>Bacillaceae</taxon>
    </lineage>
</organism>
<dbReference type="InterPro" id="IPR050695">
    <property type="entry name" value="N-acetylmuramoyl_amidase_3"/>
</dbReference>
<evidence type="ECO:0000259" key="4">
    <source>
        <dbReference type="SMART" id="SM00646"/>
    </source>
</evidence>